<dbReference type="InterPro" id="IPR036155">
    <property type="entry name" value="Crypto/Photolyase_N_sf"/>
</dbReference>
<dbReference type="GO" id="GO:0003677">
    <property type="term" value="F:DNA binding"/>
    <property type="evidence" value="ECO:0007669"/>
    <property type="project" value="TreeGrafter"/>
</dbReference>
<reference evidence="6 7" key="1">
    <citation type="submission" date="2016-12" db="EMBL/GenBank/DDBJ databases">
        <title>Discovery of methanogenic haloarchaea.</title>
        <authorList>
            <person name="Sorokin D.Y."/>
            <person name="Makarova K.S."/>
            <person name="Abbas B."/>
            <person name="Ferrer M."/>
            <person name="Golyshin P.N."/>
        </authorList>
    </citation>
    <scope>NUCLEOTIDE SEQUENCE [LARGE SCALE GENOMIC DNA]</scope>
    <source>
        <strain evidence="6">AMET1</strain>
    </source>
</reference>
<keyword evidence="6" id="KW-0456">Lyase</keyword>
<evidence type="ECO:0000256" key="2">
    <source>
        <dbReference type="ARBA" id="ARBA00022827"/>
    </source>
</evidence>
<dbReference type="PRINTS" id="PR00147">
    <property type="entry name" value="DNAPHOTLYASE"/>
</dbReference>
<evidence type="ECO:0000256" key="4">
    <source>
        <dbReference type="RuleBase" id="RU004182"/>
    </source>
</evidence>
<dbReference type="InterPro" id="IPR002081">
    <property type="entry name" value="Cryptochrome/DNA_photolyase_1"/>
</dbReference>
<dbReference type="Gene3D" id="1.25.40.80">
    <property type="match status" value="1"/>
</dbReference>
<keyword evidence="2 3" id="KW-0274">FAD</keyword>
<evidence type="ECO:0000259" key="5">
    <source>
        <dbReference type="PROSITE" id="PS51645"/>
    </source>
</evidence>
<feature type="domain" description="Photolyase/cryptochrome alpha/beta" evidence="5">
    <location>
        <begin position="1"/>
        <end position="128"/>
    </location>
</feature>
<dbReference type="PANTHER" id="PTHR11455">
    <property type="entry name" value="CRYPTOCHROME"/>
    <property type="match status" value="1"/>
</dbReference>
<evidence type="ECO:0000313" key="7">
    <source>
        <dbReference type="Proteomes" id="UP000195137"/>
    </source>
</evidence>
<dbReference type="Pfam" id="PF00875">
    <property type="entry name" value="DNA_photolyase"/>
    <property type="match status" value="1"/>
</dbReference>
<dbReference type="SUPFAM" id="SSF52425">
    <property type="entry name" value="Cryptochrome/photolyase, N-terminal domain"/>
    <property type="match status" value="1"/>
</dbReference>
<dbReference type="AlphaFoldDB" id="A0A1Y3GI39"/>
<sequence>MVCIVWLRRELRLNDNTALVEAAEDFDKVLPLYIIDSDIFNDNGLKPGFDRVFFWYNSLKNLIQRFRDWGGLVIRVGKPEVVLNNLVGEVDAQAIYFNSDYTPYSRKRDQKVLNFIDIEFKGFKDLVFHEKKEILTGSNTPYKVFSYYEKKWNDLEKKKPTSIADFNTLDVSDEGLPSLKELGYDEKGYDEKGSDNPLFRGGRSRGLSLLDSFKERVGSYHEFRDYPGMEWTSLLSPHLKFGTISIREAYWIDDDDSKGLNAWRRQLCWRDFYFQQLWNWPEMYKTPLKKKYTEIDWRDVNQEWDAFKKGETGFPLIDAGVRQLLETGWMHNRVRMAVASFVAKDLHLDWRVLDSFFKKHFIDFERASMTGGIHWCYSIGGDSQPYFRVFNPTKQAKKYDPEGSYIKSYIPELQMVPNEYIHKPDEMSEELQRDIGCIVGEDYPKPVLKHKERRKKAIELYESVK</sequence>
<dbReference type="PANTHER" id="PTHR11455:SF9">
    <property type="entry name" value="CRYPTOCHROME CIRCADIAN CLOCK 5 ISOFORM X1"/>
    <property type="match status" value="1"/>
</dbReference>
<dbReference type="Proteomes" id="UP000195137">
    <property type="component" value="Unassembled WGS sequence"/>
</dbReference>
<gene>
    <name evidence="6" type="ORF">AMET1_0718</name>
</gene>
<keyword evidence="4" id="KW-0157">Chromophore</keyword>
<dbReference type="Gene3D" id="1.10.579.10">
    <property type="entry name" value="DNA Cyclobutane Dipyrimidine Photolyase, subunit A, domain 3"/>
    <property type="match status" value="1"/>
</dbReference>
<dbReference type="InterPro" id="IPR005101">
    <property type="entry name" value="Cryptochr/Photolyase_FAD-bd"/>
</dbReference>
<organism evidence="6 7">
    <name type="scientific">Methanonatronarchaeum thermophilum</name>
    <dbReference type="NCBI Taxonomy" id="1927129"/>
    <lineage>
        <taxon>Archaea</taxon>
        <taxon>Methanobacteriati</taxon>
        <taxon>Methanobacteriota</taxon>
        <taxon>Methanonatronarchaeia</taxon>
        <taxon>Methanonatronarchaeales</taxon>
        <taxon>Methanonatronarchaeaceae</taxon>
        <taxon>Methanonatronarchaeum</taxon>
    </lineage>
</organism>
<dbReference type="InterPro" id="IPR006050">
    <property type="entry name" value="DNA_photolyase_N"/>
</dbReference>
<feature type="binding site" evidence="3">
    <location>
        <position position="220"/>
    </location>
    <ligand>
        <name>FAD</name>
        <dbReference type="ChEBI" id="CHEBI:57692"/>
    </ligand>
</feature>
<dbReference type="GO" id="GO:0003904">
    <property type="term" value="F:deoxyribodipyrimidine photo-lyase activity"/>
    <property type="evidence" value="ECO:0007669"/>
    <property type="project" value="TreeGrafter"/>
</dbReference>
<dbReference type="GO" id="GO:0071949">
    <property type="term" value="F:FAD binding"/>
    <property type="evidence" value="ECO:0007669"/>
    <property type="project" value="TreeGrafter"/>
</dbReference>
<evidence type="ECO:0000256" key="3">
    <source>
        <dbReference type="PIRSR" id="PIRSR602081-1"/>
    </source>
</evidence>
<feature type="binding site" evidence="3">
    <location>
        <begin position="232"/>
        <end position="236"/>
    </location>
    <ligand>
        <name>FAD</name>
        <dbReference type="ChEBI" id="CHEBI:57692"/>
    </ligand>
</feature>
<dbReference type="InterPro" id="IPR014729">
    <property type="entry name" value="Rossmann-like_a/b/a_fold"/>
</dbReference>
<keyword evidence="1 3" id="KW-0285">Flavoprotein</keyword>
<evidence type="ECO:0000256" key="1">
    <source>
        <dbReference type="ARBA" id="ARBA00022630"/>
    </source>
</evidence>
<dbReference type="PROSITE" id="PS51645">
    <property type="entry name" value="PHR_CRY_ALPHA_BETA"/>
    <property type="match status" value="1"/>
</dbReference>
<dbReference type="Gene3D" id="3.40.50.620">
    <property type="entry name" value="HUPs"/>
    <property type="match status" value="1"/>
</dbReference>
<dbReference type="InterPro" id="IPR036134">
    <property type="entry name" value="Crypto/Photolyase_FAD-like_sf"/>
</dbReference>
<protein>
    <submittedName>
        <fullName evidence="6">Deoxyribodipyrimidine photolyase PhrB</fullName>
    </submittedName>
</protein>
<dbReference type="SUPFAM" id="SSF48173">
    <property type="entry name" value="Cryptochrome/photolyase FAD-binding domain"/>
    <property type="match status" value="1"/>
</dbReference>
<name>A0A1Y3GI39_9EURY</name>
<comment type="similarity">
    <text evidence="4">Belongs to the DNA photolyase family.</text>
</comment>
<comment type="caution">
    <text evidence="6">The sequence shown here is derived from an EMBL/GenBank/DDBJ whole genome shotgun (WGS) entry which is preliminary data.</text>
</comment>
<dbReference type="Pfam" id="PF03441">
    <property type="entry name" value="FAD_binding_7"/>
    <property type="match status" value="1"/>
</dbReference>
<keyword evidence="7" id="KW-1185">Reference proteome</keyword>
<accession>A0A1Y3GI39</accession>
<evidence type="ECO:0000313" key="6">
    <source>
        <dbReference type="EMBL" id="OUJ19066.1"/>
    </source>
</evidence>
<proteinExistence type="inferred from homology"/>
<feature type="binding site" evidence="3">
    <location>
        <position position="263"/>
    </location>
    <ligand>
        <name>FAD</name>
        <dbReference type="ChEBI" id="CHEBI:57692"/>
    </ligand>
</feature>
<feature type="binding site" evidence="3">
    <location>
        <begin position="266"/>
        <end position="273"/>
    </location>
    <ligand>
        <name>FAD</name>
        <dbReference type="ChEBI" id="CHEBI:57692"/>
    </ligand>
</feature>
<comment type="cofactor">
    <cofactor evidence="3">
        <name>FAD</name>
        <dbReference type="ChEBI" id="CHEBI:57692"/>
    </cofactor>
    <text evidence="3">Binds 1 FAD per subunit.</text>
</comment>
<dbReference type="EMBL" id="MRZU01000003">
    <property type="protein sequence ID" value="OUJ19066.1"/>
    <property type="molecule type" value="Genomic_DNA"/>
</dbReference>